<organism evidence="1 2">
    <name type="scientific">Babesia microti (strain RI)</name>
    <dbReference type="NCBI Taxonomy" id="1133968"/>
    <lineage>
        <taxon>Eukaryota</taxon>
        <taxon>Sar</taxon>
        <taxon>Alveolata</taxon>
        <taxon>Apicomplexa</taxon>
        <taxon>Aconoidasida</taxon>
        <taxon>Piroplasmida</taxon>
        <taxon>Babesiidae</taxon>
        <taxon>Babesia</taxon>
    </lineage>
</organism>
<dbReference type="RefSeq" id="XP_021338253.1">
    <property type="nucleotide sequence ID" value="XM_021481632.1"/>
</dbReference>
<dbReference type="VEuPathDB" id="PiroplasmaDB:BMR1_02g02920"/>
<reference evidence="1 2" key="2">
    <citation type="journal article" date="2013" name="PLoS ONE">
        <title>Whole genome mapping and re-organization of the nuclear and mitochondrial genomes of Babesia microti isolates.</title>
        <authorList>
            <person name="Cornillot E."/>
            <person name="Dassouli A."/>
            <person name="Garg A."/>
            <person name="Pachikara N."/>
            <person name="Randazzo S."/>
            <person name="Depoix D."/>
            <person name="Carcy B."/>
            <person name="Delbecq S."/>
            <person name="Frutos R."/>
            <person name="Silva J.C."/>
            <person name="Sutton R."/>
            <person name="Krause P.J."/>
            <person name="Mamoun C.B."/>
        </authorList>
    </citation>
    <scope>NUCLEOTIDE SEQUENCE [LARGE SCALE GENOMIC DNA]</scope>
    <source>
        <strain evidence="1 2">RI</strain>
    </source>
</reference>
<reference evidence="1 2" key="1">
    <citation type="journal article" date="2012" name="Nucleic Acids Res.">
        <title>Sequencing of the smallest Apicomplexan genome from the human pathogen Babesia microti.</title>
        <authorList>
            <person name="Cornillot E."/>
            <person name="Hadj-Kaddour K."/>
            <person name="Dassouli A."/>
            <person name="Noel B."/>
            <person name="Ranwez V."/>
            <person name="Vacherie B."/>
            <person name="Augagneur Y."/>
            <person name="Bres V."/>
            <person name="Duclos A."/>
            <person name="Randazzo S."/>
            <person name="Carcy B."/>
            <person name="Debierre-Grockiego F."/>
            <person name="Delbecq S."/>
            <person name="Moubri-Menage K."/>
            <person name="Shams-Eldin H."/>
            <person name="Usmani-Brown S."/>
            <person name="Bringaud F."/>
            <person name="Wincker P."/>
            <person name="Vivares C.P."/>
            <person name="Schwarz R.T."/>
            <person name="Schetters T.P."/>
            <person name="Krause P.J."/>
            <person name="Gorenflot A."/>
            <person name="Berry V."/>
            <person name="Barbe V."/>
            <person name="Ben Mamoun C."/>
        </authorList>
    </citation>
    <scope>NUCLEOTIDE SEQUENCE [LARGE SCALE GENOMIC DNA]</scope>
    <source>
        <strain evidence="1 2">RI</strain>
    </source>
</reference>
<evidence type="ECO:0000313" key="2">
    <source>
        <dbReference type="Proteomes" id="UP000002899"/>
    </source>
</evidence>
<dbReference type="GeneID" id="24424365"/>
<protein>
    <submittedName>
        <fullName evidence="1">Uncharacterized protein</fullName>
    </submittedName>
</protein>
<dbReference type="Proteomes" id="UP000002899">
    <property type="component" value="Chromosome II"/>
</dbReference>
<accession>A0A1R4AAM7</accession>
<keyword evidence="2" id="KW-1185">Reference proteome</keyword>
<sequence>MTGSCRRVKLHIPKPPKPEFNIVFERSGMPIECTLRLEEPPKFCTLAKNSNVLLQVLCHEVIFPLQITDNTLKLTNCVTVTFPNPRYTLLFRSTVESTVDYCDSGYNNASADDELYSDSTDDPFTPISRKMLSISPTYANRNTTIIDEILCENVPIFISGSFESGSMLYFNEIRDRDDRPFVIVKIEWKLSRDIRDTESFDQLVSTNTSLKLDDLMIGKFVQLSIWWSERHLSGEPSTCTVYKQSVVRGPILPDQNLARDIMIHSLTDSIIFNTLLSSDKQEDSENNLTCSYSPATLIFVQDKICVRKDGEDDQSTLSIDKVRIGMDKFTISLCEPGCDKKVLNLHMNDTNSAILLFNVIIFRKYREKYATLAKWEKDLSVGLYSDFNKIYSKILKSENFLM</sequence>
<reference evidence="1 2" key="3">
    <citation type="journal article" date="2016" name="Sci. Rep.">
        <title>Genome-wide diversity and gene expression profiling of Babesia microti isolates identify polymorphic genes that mediate host-pathogen interactions.</title>
        <authorList>
            <person name="Silva J.C."/>
            <person name="Cornillot E."/>
            <person name="McCracken C."/>
            <person name="Usmani-Brown S."/>
            <person name="Dwivedi A."/>
            <person name="Ifeonu O.O."/>
            <person name="Crabtree J."/>
            <person name="Gotia H.T."/>
            <person name="Virji A.Z."/>
            <person name="Reynes C."/>
            <person name="Colinge J."/>
            <person name="Kumar V."/>
            <person name="Lawres L."/>
            <person name="Pazzi J.E."/>
            <person name="Pablo J.V."/>
            <person name="Hung C."/>
            <person name="Brancato J."/>
            <person name="Kumari P."/>
            <person name="Orvis J."/>
            <person name="Tretina K."/>
            <person name="Chibucos M."/>
            <person name="Ott S."/>
            <person name="Sadzewicz L."/>
            <person name="Sengamalay N."/>
            <person name="Shetty A.C."/>
            <person name="Su Q."/>
            <person name="Tallon L."/>
            <person name="Fraser C.M."/>
            <person name="Frutos R."/>
            <person name="Molina D.M."/>
            <person name="Krause P.J."/>
            <person name="Ben Mamoun C."/>
        </authorList>
    </citation>
    <scope>NUCLEOTIDE SEQUENCE [LARGE SCALE GENOMIC DNA]</scope>
    <source>
        <strain evidence="1 2">RI</strain>
    </source>
</reference>
<dbReference type="EMBL" id="FO082872">
    <property type="protein sequence ID" value="SJK86056.1"/>
    <property type="molecule type" value="Genomic_DNA"/>
</dbReference>
<dbReference type="KEGG" id="bmic:BMR1_02g02920"/>
<evidence type="ECO:0000313" key="1">
    <source>
        <dbReference type="EMBL" id="SJK86056.1"/>
    </source>
</evidence>
<dbReference type="AlphaFoldDB" id="A0A1R4AAM7"/>
<name>A0A1R4AAM7_BABMR</name>
<proteinExistence type="predicted"/>